<feature type="binding site" evidence="2">
    <location>
        <position position="102"/>
    </location>
    <ligand>
        <name>ATP</name>
        <dbReference type="ChEBI" id="CHEBI:30616"/>
    </ligand>
</feature>
<dbReference type="SUPFAM" id="SSF52374">
    <property type="entry name" value="Nucleotidylyl transferase"/>
    <property type="match status" value="1"/>
</dbReference>
<dbReference type="STRING" id="36849.OXPF_21200"/>
<dbReference type="PATRIC" id="fig|36849.3.peg.2238"/>
<dbReference type="GO" id="GO:0016879">
    <property type="term" value="F:ligase activity, forming carbon-nitrogen bonds"/>
    <property type="evidence" value="ECO:0007669"/>
    <property type="project" value="UniProtKB-UniRule"/>
</dbReference>
<dbReference type="Pfam" id="PF05636">
    <property type="entry name" value="HIGH_NTase1"/>
    <property type="match status" value="1"/>
</dbReference>
<dbReference type="InterPro" id="IPR014729">
    <property type="entry name" value="Rossmann-like_a/b/a_fold"/>
</dbReference>
<dbReference type="RefSeq" id="WP_054875165.1">
    <property type="nucleotide sequence ID" value="NZ_LKET01000032.1"/>
</dbReference>
<organism evidence="3 4">
    <name type="scientific">Oxobacter pfennigii</name>
    <dbReference type="NCBI Taxonomy" id="36849"/>
    <lineage>
        <taxon>Bacteria</taxon>
        <taxon>Bacillati</taxon>
        <taxon>Bacillota</taxon>
        <taxon>Clostridia</taxon>
        <taxon>Eubacteriales</taxon>
        <taxon>Clostridiaceae</taxon>
        <taxon>Oxobacter</taxon>
    </lineage>
</organism>
<accession>A0A0P9AF19</accession>
<dbReference type="EC" id="6.3.4.-" evidence="2"/>
<dbReference type="PANTHER" id="PTHR37825">
    <property type="entry name" value="TRNA(MET) CYTIDINE ACETATE LIGASE"/>
    <property type="match status" value="1"/>
</dbReference>
<name>A0A0P9AF19_9CLOT</name>
<comment type="catalytic activity">
    <reaction evidence="2">
        <text>cytidine(34) in elongator tRNA(Met) + acetate + ATP = N(4)-acetylcytidine(34) in elongator tRNA(Met) + AMP + diphosphate</text>
        <dbReference type="Rhea" id="RHEA:58144"/>
        <dbReference type="Rhea" id="RHEA-COMP:10693"/>
        <dbReference type="Rhea" id="RHEA-COMP:10694"/>
        <dbReference type="ChEBI" id="CHEBI:30089"/>
        <dbReference type="ChEBI" id="CHEBI:30616"/>
        <dbReference type="ChEBI" id="CHEBI:33019"/>
        <dbReference type="ChEBI" id="CHEBI:74900"/>
        <dbReference type="ChEBI" id="CHEBI:82748"/>
        <dbReference type="ChEBI" id="CHEBI:456215"/>
    </reaction>
</comment>
<dbReference type="GO" id="GO:0005737">
    <property type="term" value="C:cytoplasm"/>
    <property type="evidence" value="ECO:0007669"/>
    <property type="project" value="UniProtKB-SubCell"/>
</dbReference>
<dbReference type="AlphaFoldDB" id="A0A0P9AF19"/>
<proteinExistence type="inferred from homology"/>
<keyword evidence="2" id="KW-0963">Cytoplasm</keyword>
<feature type="binding site" evidence="2">
    <location>
        <begin position="7"/>
        <end position="20"/>
    </location>
    <ligand>
        <name>ATP</name>
        <dbReference type="ChEBI" id="CHEBI:30616"/>
    </ligand>
</feature>
<comment type="caution">
    <text evidence="2">Lacks conserved residue(s) required for the propagation of feature annotation.</text>
</comment>
<dbReference type="InterPro" id="IPR008513">
    <property type="entry name" value="tRNA(Met)_cyd_acetate_ligase"/>
</dbReference>
<dbReference type="OrthoDB" id="9769796at2"/>
<keyword evidence="2" id="KW-0820">tRNA-binding</keyword>
<dbReference type="Gene3D" id="3.40.50.620">
    <property type="entry name" value="HUPs"/>
    <property type="match status" value="1"/>
</dbReference>
<protein>
    <recommendedName>
        <fullName evidence="2">tRNA(Met) cytidine acetate ligase</fullName>
        <ecNumber evidence="2">6.3.4.-</ecNumber>
    </recommendedName>
</protein>
<dbReference type="GO" id="GO:0005524">
    <property type="term" value="F:ATP binding"/>
    <property type="evidence" value="ECO:0007669"/>
    <property type="project" value="UniProtKB-KW"/>
</dbReference>
<keyword evidence="2" id="KW-0547">Nucleotide-binding</keyword>
<comment type="subcellular location">
    <subcellularLocation>
        <location evidence="2">Cytoplasm</location>
    </subcellularLocation>
</comment>
<reference evidence="3 4" key="1">
    <citation type="submission" date="2015-09" db="EMBL/GenBank/DDBJ databases">
        <title>Genome sequence of Oxobacter pfennigii DSM 3222.</title>
        <authorList>
            <person name="Poehlein A."/>
            <person name="Bengelsdorf F.R."/>
            <person name="Schiel-Bengelsdorf B."/>
            <person name="Duerre P."/>
            <person name="Daniel R."/>
        </authorList>
    </citation>
    <scope>NUCLEOTIDE SEQUENCE [LARGE SCALE GENOMIC DNA]</scope>
    <source>
        <strain evidence="3 4">DSM 3222</strain>
    </source>
</reference>
<dbReference type="NCBIfam" id="NF010191">
    <property type="entry name" value="PRK13670.1"/>
    <property type="match status" value="1"/>
</dbReference>
<comment type="caution">
    <text evidence="3">The sequence shown here is derived from an EMBL/GenBank/DDBJ whole genome shotgun (WGS) entry which is preliminary data.</text>
</comment>
<keyword evidence="2" id="KW-0067">ATP-binding</keyword>
<gene>
    <name evidence="2" type="primary">tmcAL</name>
    <name evidence="3" type="ORF">OXPF_21200</name>
</gene>
<keyword evidence="4" id="KW-1185">Reference proteome</keyword>
<dbReference type="EMBL" id="LKET01000032">
    <property type="protein sequence ID" value="KPU43955.1"/>
    <property type="molecule type" value="Genomic_DNA"/>
</dbReference>
<comment type="function">
    <text evidence="2">Catalyzes the formation of N(4)-acetylcytidine (ac(4)C) at the wobble position of elongator tRNA(Met), using acetate and ATP as substrates. First activates an acetate ion to form acetyladenylate (Ac-AMP) and then transfers the acetyl group to tRNA to form ac(4)C34.</text>
</comment>
<evidence type="ECO:0000313" key="3">
    <source>
        <dbReference type="EMBL" id="KPU43955.1"/>
    </source>
</evidence>
<evidence type="ECO:0000256" key="2">
    <source>
        <dbReference type="HAMAP-Rule" id="MF_01539"/>
    </source>
</evidence>
<evidence type="ECO:0000256" key="1">
    <source>
        <dbReference type="ARBA" id="ARBA00022694"/>
    </source>
</evidence>
<dbReference type="Proteomes" id="UP000050326">
    <property type="component" value="Unassembled WGS sequence"/>
</dbReference>
<keyword evidence="2" id="KW-0436">Ligase</keyword>
<sequence>MSVLGLIVEYNPLHNGHIYHFNTSLNITQAKNSVCVISGNFVQRGEPSVVDKWARTRMALESGIDLVIEIPVIYCVQSAEFFAYGSISLLQSLGIIDTVCFGSEIGDVKLLNKIANIISTEPYEYKKYLKQELTSGKSFAQSRANALLKYLSKNDTDHLDYNMLNSMLQSSNNILGLEYIKWLIRLNSSIRPVTIKRLSSNYNDTILIDNLSSATAIRKSLKLGQFDLLSSQLPDSSYEILKRQFETDKGPVFFEDFCQSILYILRRMSLREISEIMDVNEGLEHKIKKAAISSCTLEELISDIKSKRYTETRIGRILIHSLLGLTRDQLLRLKEAGGPQYIRVLGFSEKGKELLHRMKKTCTLPIITNTADYKRYDNKYLHEMIELDIRATDIYNTVHKNPHLRKGGMDFYKKPEML</sequence>
<dbReference type="GO" id="GO:0000049">
    <property type="term" value="F:tRNA binding"/>
    <property type="evidence" value="ECO:0007669"/>
    <property type="project" value="UniProtKB-KW"/>
</dbReference>
<keyword evidence="1 2" id="KW-0819">tRNA processing</keyword>
<comment type="similarity">
    <text evidence="2">Belongs to the TmcAL family.</text>
</comment>
<dbReference type="HAMAP" id="MF_01539">
    <property type="entry name" value="TmcAL"/>
    <property type="match status" value="1"/>
</dbReference>
<feature type="binding site" evidence="2">
    <location>
        <position position="172"/>
    </location>
    <ligand>
        <name>ATP</name>
        <dbReference type="ChEBI" id="CHEBI:30616"/>
    </ligand>
</feature>
<keyword evidence="2" id="KW-0694">RNA-binding</keyword>
<dbReference type="GO" id="GO:0006400">
    <property type="term" value="P:tRNA modification"/>
    <property type="evidence" value="ECO:0007669"/>
    <property type="project" value="UniProtKB-UniRule"/>
</dbReference>
<feature type="binding site" evidence="2">
    <location>
        <position position="197"/>
    </location>
    <ligand>
        <name>ATP</name>
        <dbReference type="ChEBI" id="CHEBI:30616"/>
    </ligand>
</feature>
<evidence type="ECO:0000313" key="4">
    <source>
        <dbReference type="Proteomes" id="UP000050326"/>
    </source>
</evidence>
<dbReference type="PANTHER" id="PTHR37825:SF1">
    <property type="entry name" value="TRNA(MET) CYTIDINE ACETATE LIGASE"/>
    <property type="match status" value="1"/>
</dbReference>